<dbReference type="AlphaFoldDB" id="A0A9P9FVD6"/>
<evidence type="ECO:0000313" key="2">
    <source>
        <dbReference type="Proteomes" id="UP000720189"/>
    </source>
</evidence>
<comment type="caution">
    <text evidence="1">The sequence shown here is derived from an EMBL/GenBank/DDBJ whole genome shotgun (WGS) entry which is preliminary data.</text>
</comment>
<organism evidence="1 2">
    <name type="scientific">Fusarium redolens</name>
    <dbReference type="NCBI Taxonomy" id="48865"/>
    <lineage>
        <taxon>Eukaryota</taxon>
        <taxon>Fungi</taxon>
        <taxon>Dikarya</taxon>
        <taxon>Ascomycota</taxon>
        <taxon>Pezizomycotina</taxon>
        <taxon>Sordariomycetes</taxon>
        <taxon>Hypocreomycetidae</taxon>
        <taxon>Hypocreales</taxon>
        <taxon>Nectriaceae</taxon>
        <taxon>Fusarium</taxon>
        <taxon>Fusarium redolens species complex</taxon>
    </lineage>
</organism>
<sequence>MDILGQGLVESELGTIDPHILSCPNLEVMMGMGDPMVYSGYDSEPILSGTSSVRYAMG</sequence>
<dbReference type="Proteomes" id="UP000720189">
    <property type="component" value="Unassembled WGS sequence"/>
</dbReference>
<name>A0A9P9FVD6_FUSRE</name>
<keyword evidence="2" id="KW-1185">Reference proteome</keyword>
<proteinExistence type="predicted"/>
<reference evidence="1" key="1">
    <citation type="journal article" date="2021" name="Nat. Commun.">
        <title>Genetic determinants of endophytism in the Arabidopsis root mycobiome.</title>
        <authorList>
            <person name="Mesny F."/>
            <person name="Miyauchi S."/>
            <person name="Thiergart T."/>
            <person name="Pickel B."/>
            <person name="Atanasova L."/>
            <person name="Karlsson M."/>
            <person name="Huettel B."/>
            <person name="Barry K.W."/>
            <person name="Haridas S."/>
            <person name="Chen C."/>
            <person name="Bauer D."/>
            <person name="Andreopoulos W."/>
            <person name="Pangilinan J."/>
            <person name="LaButti K."/>
            <person name="Riley R."/>
            <person name="Lipzen A."/>
            <person name="Clum A."/>
            <person name="Drula E."/>
            <person name="Henrissat B."/>
            <person name="Kohler A."/>
            <person name="Grigoriev I.V."/>
            <person name="Martin F.M."/>
            <person name="Hacquard S."/>
        </authorList>
    </citation>
    <scope>NUCLEOTIDE SEQUENCE</scope>
    <source>
        <strain evidence="1">MPI-CAGE-AT-0023</strain>
    </source>
</reference>
<evidence type="ECO:0000313" key="1">
    <source>
        <dbReference type="EMBL" id="KAH7202883.1"/>
    </source>
</evidence>
<dbReference type="EMBL" id="JAGMUX010000047">
    <property type="protein sequence ID" value="KAH7202883.1"/>
    <property type="molecule type" value="Genomic_DNA"/>
</dbReference>
<dbReference type="OrthoDB" id="4151048at2759"/>
<protein>
    <submittedName>
        <fullName evidence="1">Uncharacterized protein</fullName>
    </submittedName>
</protein>
<dbReference type="GeneID" id="70224639"/>
<dbReference type="RefSeq" id="XP_046040695.1">
    <property type="nucleotide sequence ID" value="XM_046194685.1"/>
</dbReference>
<gene>
    <name evidence="1" type="ORF">BKA55DRAFT_587613</name>
</gene>
<accession>A0A9P9FVD6</accession>